<accession>A0A177NGC5</accession>
<reference evidence="3 4" key="1">
    <citation type="submission" date="2016-03" db="EMBL/GenBank/DDBJ databases">
        <authorList>
            <person name="Ploux O."/>
        </authorList>
    </citation>
    <scope>NUCLEOTIDE SEQUENCE [LARGE SCALE GENOMIC DNA]</scope>
    <source>
        <strain evidence="3 4">R-45370</strain>
    </source>
</reference>
<dbReference type="GO" id="GO:0008270">
    <property type="term" value="F:zinc ion binding"/>
    <property type="evidence" value="ECO:0007669"/>
    <property type="project" value="InterPro"/>
</dbReference>
<dbReference type="Proteomes" id="UP000078476">
    <property type="component" value="Unassembled WGS sequence"/>
</dbReference>
<dbReference type="Gene3D" id="3.40.630.10">
    <property type="entry name" value="Zn peptidases"/>
    <property type="match status" value="1"/>
</dbReference>
<evidence type="ECO:0000313" key="3">
    <source>
        <dbReference type="EMBL" id="OAI17037.1"/>
    </source>
</evidence>
<proteinExistence type="inferred from homology"/>
<dbReference type="InterPro" id="IPR021259">
    <property type="entry name" value="DUF2817"/>
</dbReference>
<dbReference type="STRING" id="980561.A1359_00320"/>
<dbReference type="GO" id="GO:0004181">
    <property type="term" value="F:metallocarboxypeptidase activity"/>
    <property type="evidence" value="ECO:0007669"/>
    <property type="project" value="InterPro"/>
</dbReference>
<comment type="caution">
    <text evidence="3">The sequence shown here is derived from an EMBL/GenBank/DDBJ whole genome shotgun (WGS) entry which is preliminary data.</text>
</comment>
<dbReference type="SUPFAM" id="SSF53187">
    <property type="entry name" value="Zn-dependent exopeptidases"/>
    <property type="match status" value="1"/>
</dbReference>
<evidence type="ECO:0000313" key="4">
    <source>
        <dbReference type="Proteomes" id="UP000078476"/>
    </source>
</evidence>
<gene>
    <name evidence="3" type="ORF">A1359_00320</name>
</gene>
<dbReference type="PROSITE" id="PS52035">
    <property type="entry name" value="PEPTIDASE_M14"/>
    <property type="match status" value="1"/>
</dbReference>
<dbReference type="RefSeq" id="WP_066980430.1">
    <property type="nucleotide sequence ID" value="NZ_LUUI01000091.1"/>
</dbReference>
<organism evidence="3 4">
    <name type="scientific">Methylomonas lenta</name>
    <dbReference type="NCBI Taxonomy" id="980561"/>
    <lineage>
        <taxon>Bacteria</taxon>
        <taxon>Pseudomonadati</taxon>
        <taxon>Pseudomonadota</taxon>
        <taxon>Gammaproteobacteria</taxon>
        <taxon>Methylococcales</taxon>
        <taxon>Methylococcaceae</taxon>
        <taxon>Methylomonas</taxon>
    </lineage>
</organism>
<comment type="caution">
    <text evidence="1">Lacks conserved residue(s) required for the propagation of feature annotation.</text>
</comment>
<evidence type="ECO:0000256" key="1">
    <source>
        <dbReference type="PROSITE-ProRule" id="PRU01379"/>
    </source>
</evidence>
<dbReference type="CDD" id="cd06233">
    <property type="entry name" value="M14-like"/>
    <property type="match status" value="1"/>
</dbReference>
<feature type="domain" description="Peptidase M14" evidence="2">
    <location>
        <begin position="15"/>
        <end position="365"/>
    </location>
</feature>
<dbReference type="GO" id="GO:0006508">
    <property type="term" value="P:proteolysis"/>
    <property type="evidence" value="ECO:0007669"/>
    <property type="project" value="InterPro"/>
</dbReference>
<evidence type="ECO:0000259" key="2">
    <source>
        <dbReference type="PROSITE" id="PS52035"/>
    </source>
</evidence>
<name>A0A177NGC5_9GAMM</name>
<dbReference type="EMBL" id="LUUI01000091">
    <property type="protein sequence ID" value="OAI17037.1"/>
    <property type="molecule type" value="Genomic_DNA"/>
</dbReference>
<dbReference type="InterPro" id="IPR000834">
    <property type="entry name" value="Peptidase_M14"/>
</dbReference>
<keyword evidence="4" id="KW-1185">Reference proteome</keyword>
<dbReference type="OrthoDB" id="4014363at2"/>
<comment type="similarity">
    <text evidence="1">Belongs to the peptidase M14 family.</text>
</comment>
<dbReference type="Pfam" id="PF10994">
    <property type="entry name" value="DUF2817"/>
    <property type="match status" value="1"/>
</dbReference>
<sequence>MTIRFIDSHLYTGIFPVGYAAARQQWLKQVAGLNSQKQQLSFGCTGSGPDSEDLATDTVWIGPENAERLVVVIAGTHGVEGFAGSAIQIDLLRLLIKGVATLPENTALLLLHALTPWGYAWSRRCDADGVDLNRNVVDFSKALPETPDYQLIRQALFEQDTGQRQQLLSAFADQYGRIALEKAISGGQYLDPEGPFYGGKQAAHGRLVCEELILHYELKQRRLAVIDLHTGLGSYGYGEIICDHTPESAGSAIARQWYGDSVTLPLAGTSSSVPKLGLLDYLWHAVMHDDGCYITLEFGSYSTDQLFNILLRDHQLWAQTDNDAARTAHSAIMRQHFCPNDPAWREMVLFRGRQVIGQALNGVSS</sequence>
<protein>
    <recommendedName>
        <fullName evidence="2">Peptidase M14 domain-containing protein</fullName>
    </recommendedName>
</protein>
<dbReference type="AlphaFoldDB" id="A0A177NGC5"/>